<reference evidence="3 4" key="1">
    <citation type="journal article" date="2015" name="Stand. Genomic Sci.">
        <title>Genomic information of the arsenic-resistant bacterium Lysobacter arseniciresistens type strain ZS79(T) and comparison of Lysobacter draft genomes.</title>
        <authorList>
            <person name="Liu L."/>
            <person name="Zhang S."/>
            <person name="Luo M."/>
            <person name="Wang G."/>
        </authorList>
    </citation>
    <scope>NUCLEOTIDE SEQUENCE [LARGE SCALE GENOMIC DNA]</scope>
    <source>
        <strain evidence="3 4">ZS79</strain>
    </source>
</reference>
<protein>
    <submittedName>
        <fullName evidence="3">Plasmid stabilization protein</fullName>
    </submittedName>
</protein>
<evidence type="ECO:0000256" key="2">
    <source>
        <dbReference type="ARBA" id="ARBA00022649"/>
    </source>
</evidence>
<dbReference type="STRING" id="913325.N799_03145"/>
<dbReference type="InterPro" id="IPR051803">
    <property type="entry name" value="TA_system_RelE-like_toxin"/>
</dbReference>
<dbReference type="Proteomes" id="UP000029989">
    <property type="component" value="Unassembled WGS sequence"/>
</dbReference>
<dbReference type="EMBL" id="AVPT01000011">
    <property type="protein sequence ID" value="KGM56564.1"/>
    <property type="molecule type" value="Genomic_DNA"/>
</dbReference>
<dbReference type="Gene3D" id="3.30.2310.20">
    <property type="entry name" value="RelE-like"/>
    <property type="match status" value="1"/>
</dbReference>
<dbReference type="InterPro" id="IPR007712">
    <property type="entry name" value="RelE/ParE_toxin"/>
</dbReference>
<dbReference type="InterPro" id="IPR035093">
    <property type="entry name" value="RelE/ParE_toxin_dom_sf"/>
</dbReference>
<dbReference type="OrthoDB" id="121597at2"/>
<comment type="similarity">
    <text evidence="1">Belongs to the RelE toxin family.</text>
</comment>
<dbReference type="eggNOG" id="COG3668">
    <property type="taxonomic scope" value="Bacteria"/>
</dbReference>
<name>A0A0A0F1A2_9GAMM</name>
<dbReference type="RefSeq" id="WP_036210244.1">
    <property type="nucleotide sequence ID" value="NZ_AVPT01000011.1"/>
</dbReference>
<evidence type="ECO:0000256" key="1">
    <source>
        <dbReference type="ARBA" id="ARBA00006226"/>
    </source>
</evidence>
<accession>A0A0A0F1A2</accession>
<sequence length="96" mass="10663">MPRLIWTPEALQDLSRLHGFLLAKKEDVARRAIRAIRSGVAVLERHPAAGRPAADLEPEFREWLVESGAGGYVVLYRFDGADAVILAVRHAREAGY</sequence>
<dbReference type="Pfam" id="PF05016">
    <property type="entry name" value="ParE_toxin"/>
    <property type="match status" value="1"/>
</dbReference>
<keyword evidence="2" id="KW-1277">Toxin-antitoxin system</keyword>
<evidence type="ECO:0000313" key="3">
    <source>
        <dbReference type="EMBL" id="KGM56564.1"/>
    </source>
</evidence>
<dbReference type="PANTHER" id="PTHR33755:SF7">
    <property type="entry name" value="TOXIN MODULE OF TOXIN-ANTITOXIN SYSTEM RELE_STBE FAMILY"/>
    <property type="match status" value="1"/>
</dbReference>
<proteinExistence type="inferred from homology"/>
<organism evidence="3 4">
    <name type="scientific">Lysobacter arseniciresistens ZS79</name>
    <dbReference type="NCBI Taxonomy" id="913325"/>
    <lineage>
        <taxon>Bacteria</taxon>
        <taxon>Pseudomonadati</taxon>
        <taxon>Pseudomonadota</taxon>
        <taxon>Gammaproteobacteria</taxon>
        <taxon>Lysobacterales</taxon>
        <taxon>Lysobacteraceae</taxon>
        <taxon>Novilysobacter</taxon>
    </lineage>
</organism>
<gene>
    <name evidence="3" type="ORF">N799_03145</name>
</gene>
<comment type="caution">
    <text evidence="3">The sequence shown here is derived from an EMBL/GenBank/DDBJ whole genome shotgun (WGS) entry which is preliminary data.</text>
</comment>
<dbReference type="PANTHER" id="PTHR33755">
    <property type="entry name" value="TOXIN PARE1-RELATED"/>
    <property type="match status" value="1"/>
</dbReference>
<keyword evidence="4" id="KW-1185">Reference proteome</keyword>
<dbReference type="AlphaFoldDB" id="A0A0A0F1A2"/>
<evidence type="ECO:0000313" key="4">
    <source>
        <dbReference type="Proteomes" id="UP000029989"/>
    </source>
</evidence>